<accession>B8D0L2</accession>
<evidence type="ECO:0000259" key="2">
    <source>
        <dbReference type="PROSITE" id="PS51782"/>
    </source>
</evidence>
<feature type="domain" description="LysM" evidence="2">
    <location>
        <begin position="95"/>
        <end position="138"/>
    </location>
</feature>
<feature type="domain" description="HTH cro/C1-type" evidence="1">
    <location>
        <begin position="103"/>
        <end position="119"/>
    </location>
</feature>
<dbReference type="Proteomes" id="UP000000719">
    <property type="component" value="Chromosome"/>
</dbReference>
<dbReference type="AlphaFoldDB" id="B8D0L2"/>
<feature type="domain" description="LysM" evidence="2">
    <location>
        <begin position="284"/>
        <end position="328"/>
    </location>
</feature>
<dbReference type="PANTHER" id="PTHR33734">
    <property type="entry name" value="LYSM DOMAIN-CONTAINING GPI-ANCHORED PROTEIN 2"/>
    <property type="match status" value="1"/>
</dbReference>
<dbReference type="SUPFAM" id="SSF54106">
    <property type="entry name" value="LysM domain"/>
    <property type="match status" value="5"/>
</dbReference>
<dbReference type="InterPro" id="IPR001387">
    <property type="entry name" value="Cro/C1-type_HTH"/>
</dbReference>
<gene>
    <name evidence="3" type="ordered locus">Hore_22030</name>
</gene>
<feature type="domain" description="LysM" evidence="2">
    <location>
        <begin position="151"/>
        <end position="195"/>
    </location>
</feature>
<sequence>MTKKIIVLSLLLLFLVSLIPLHTAGAAVIYQVKSGDTIWEISREFNVPVEIIIQQNNISNPASIYTGQKLLITSENDKIIITIGDNQTGQNQNTHKYTVKPGDTLWKLAQKFNTSITELVDLNNLEQYSIYIGQKLQIPSSNAPENDNNFIYYTIQPGDILWNIAQKYDTTVEQLIELNNIKDAYDLYPGRKLLVPLSGGNTPAGQETSNPSSVPYTAYYFYKIQEGDKIWKIADTFGVRVSELVGYNNIENINQIQTGQILIIPLEKSTKLSYVQKAAAKLKNYYRVKNNETLVDIAKYFMVPEEGLRAINHLQEDETVYPGQLLLMPVSKALFNKHELYKVKSGGEYIFDIAYHKGVSIKSILKVNYLKNPNQKFDEEKVIIIPLDEESKVTWIDYENGKPQNSWLN</sequence>
<evidence type="ECO:0000259" key="1">
    <source>
        <dbReference type="PROSITE" id="PS50943"/>
    </source>
</evidence>
<organism evidence="3 4">
    <name type="scientific">Halothermothrix orenii (strain H 168 / OCM 544 / DSM 9562)</name>
    <dbReference type="NCBI Taxonomy" id="373903"/>
    <lineage>
        <taxon>Bacteria</taxon>
        <taxon>Bacillati</taxon>
        <taxon>Bacillota</taxon>
        <taxon>Clostridia</taxon>
        <taxon>Halanaerobiales</taxon>
        <taxon>Halothermotrichaceae</taxon>
        <taxon>Halothermothrix</taxon>
    </lineage>
</organism>
<dbReference type="PROSITE" id="PS50943">
    <property type="entry name" value="HTH_CROC1"/>
    <property type="match status" value="1"/>
</dbReference>
<dbReference type="SMART" id="SM00257">
    <property type="entry name" value="LysM"/>
    <property type="match status" value="5"/>
</dbReference>
<dbReference type="InterPro" id="IPR018392">
    <property type="entry name" value="LysM"/>
</dbReference>
<feature type="domain" description="LysM" evidence="2">
    <location>
        <begin position="220"/>
        <end position="264"/>
    </location>
</feature>
<dbReference type="STRING" id="373903.Hore_22030"/>
<feature type="domain" description="LysM" evidence="2">
    <location>
        <begin position="28"/>
        <end position="72"/>
    </location>
</feature>
<name>B8D0L2_HALOH</name>
<keyword evidence="4" id="KW-1185">Reference proteome</keyword>
<dbReference type="PANTHER" id="PTHR33734:SF22">
    <property type="entry name" value="MEMBRANE-BOUND LYTIC MUREIN TRANSGLYCOSYLASE D"/>
    <property type="match status" value="1"/>
</dbReference>
<dbReference type="PROSITE" id="PS51782">
    <property type="entry name" value="LYSM"/>
    <property type="match status" value="5"/>
</dbReference>
<dbReference type="OrthoDB" id="529831at2"/>
<dbReference type="eggNOG" id="COG1388">
    <property type="taxonomic scope" value="Bacteria"/>
</dbReference>
<dbReference type="CDD" id="cd00118">
    <property type="entry name" value="LysM"/>
    <property type="match status" value="5"/>
</dbReference>
<proteinExistence type="predicted"/>
<dbReference type="Pfam" id="PF01476">
    <property type="entry name" value="LysM"/>
    <property type="match status" value="6"/>
</dbReference>
<evidence type="ECO:0000313" key="4">
    <source>
        <dbReference type="Proteomes" id="UP000000719"/>
    </source>
</evidence>
<dbReference type="GO" id="GO:0008932">
    <property type="term" value="F:lytic endotransglycosylase activity"/>
    <property type="evidence" value="ECO:0007669"/>
    <property type="project" value="TreeGrafter"/>
</dbReference>
<reference evidence="3 4" key="1">
    <citation type="journal article" date="2009" name="PLoS ONE">
        <title>Genome analysis of the anaerobic thermohalophilic bacterium Halothermothrix orenii.</title>
        <authorList>
            <person name="Mavromatis K."/>
            <person name="Ivanova N."/>
            <person name="Anderson I."/>
            <person name="Lykidis A."/>
            <person name="Hooper S.D."/>
            <person name="Sun H."/>
            <person name="Kunin V."/>
            <person name="Lapidus A."/>
            <person name="Hugenholtz P."/>
            <person name="Patel B."/>
            <person name="Kyrpides N.C."/>
        </authorList>
    </citation>
    <scope>NUCLEOTIDE SEQUENCE [LARGE SCALE GENOMIC DNA]</scope>
    <source>
        <strain evidence="4">H 168 / OCM 544 / DSM 9562</strain>
    </source>
</reference>
<evidence type="ECO:0000313" key="3">
    <source>
        <dbReference type="EMBL" id="ACL70948.1"/>
    </source>
</evidence>
<dbReference type="KEGG" id="hor:Hore_22030"/>
<dbReference type="EMBL" id="CP001098">
    <property type="protein sequence ID" value="ACL70948.1"/>
    <property type="molecule type" value="Genomic_DNA"/>
</dbReference>
<dbReference type="RefSeq" id="WP_015923917.1">
    <property type="nucleotide sequence ID" value="NC_011899.1"/>
</dbReference>
<protein>
    <submittedName>
        <fullName evidence="3">Peptidoglycan-binding LysM</fullName>
    </submittedName>
</protein>
<dbReference type="Gene3D" id="3.10.350.10">
    <property type="entry name" value="LysM domain"/>
    <property type="match status" value="5"/>
</dbReference>
<dbReference type="InterPro" id="IPR036779">
    <property type="entry name" value="LysM_dom_sf"/>
</dbReference>
<dbReference type="HOGENOM" id="CLU_672273_0_0_9"/>